<reference evidence="1 2" key="1">
    <citation type="submission" date="2018-08" db="EMBL/GenBank/DDBJ databases">
        <title>A genome reference for cultivated species of the human gut microbiota.</title>
        <authorList>
            <person name="Zou Y."/>
            <person name="Xue W."/>
            <person name="Luo G."/>
        </authorList>
    </citation>
    <scope>NUCLEOTIDE SEQUENCE [LARGE SCALE GENOMIC DNA]</scope>
    <source>
        <strain evidence="1 2">AM18-6</strain>
    </source>
</reference>
<accession>A0A396BU89</accession>
<dbReference type="RefSeq" id="WP_122330675.1">
    <property type="nucleotide sequence ID" value="NZ_CAEUHN010000012.1"/>
</dbReference>
<dbReference type="EMBL" id="QRJE01000038">
    <property type="protein sequence ID" value="RHH06979.1"/>
    <property type="molecule type" value="Genomic_DNA"/>
</dbReference>
<dbReference type="AlphaFoldDB" id="A0A396BU89"/>
<sequence length="114" mass="13744">MEELEKLLIEEIEANIETTFLYQFHEKIFFDREKFQLLIVNVNKMANYYISNGRTEYYKKIAAGIIDRFEYILCCFYWHLAPNDLCSIINYNDIKDEISDYCDKMREVTGKLIL</sequence>
<protein>
    <submittedName>
        <fullName evidence="1">Uncharacterized protein</fullName>
    </submittedName>
</protein>
<proteinExistence type="predicted"/>
<evidence type="ECO:0000313" key="1">
    <source>
        <dbReference type="EMBL" id="RHH06979.1"/>
    </source>
</evidence>
<dbReference type="Proteomes" id="UP000266644">
    <property type="component" value="Unassembled WGS sequence"/>
</dbReference>
<gene>
    <name evidence="1" type="ORF">DW228_20225</name>
</gene>
<organism evidence="1 2">
    <name type="scientific">Bacteroides fragilis</name>
    <dbReference type="NCBI Taxonomy" id="817"/>
    <lineage>
        <taxon>Bacteria</taxon>
        <taxon>Pseudomonadati</taxon>
        <taxon>Bacteroidota</taxon>
        <taxon>Bacteroidia</taxon>
        <taxon>Bacteroidales</taxon>
        <taxon>Bacteroidaceae</taxon>
        <taxon>Bacteroides</taxon>
    </lineage>
</organism>
<comment type="caution">
    <text evidence="1">The sequence shown here is derived from an EMBL/GenBank/DDBJ whole genome shotgun (WGS) entry which is preliminary data.</text>
</comment>
<name>A0A396BU89_BACFG</name>
<evidence type="ECO:0000313" key="2">
    <source>
        <dbReference type="Proteomes" id="UP000266644"/>
    </source>
</evidence>